<feature type="compositionally biased region" description="Low complexity" evidence="1">
    <location>
        <begin position="101"/>
        <end position="111"/>
    </location>
</feature>
<accession>A0A3N1M2J0</accession>
<dbReference type="Proteomes" id="UP000278222">
    <property type="component" value="Unassembled WGS sequence"/>
</dbReference>
<feature type="region of interest" description="Disordered" evidence="1">
    <location>
        <begin position="215"/>
        <end position="310"/>
    </location>
</feature>
<feature type="region of interest" description="Disordered" evidence="1">
    <location>
        <begin position="25"/>
        <end position="111"/>
    </location>
</feature>
<feature type="compositionally biased region" description="Pro residues" evidence="1">
    <location>
        <begin position="290"/>
        <end position="306"/>
    </location>
</feature>
<organism evidence="2 3">
    <name type="scientific">Stella humosa</name>
    <dbReference type="NCBI Taxonomy" id="94"/>
    <lineage>
        <taxon>Bacteria</taxon>
        <taxon>Pseudomonadati</taxon>
        <taxon>Pseudomonadota</taxon>
        <taxon>Alphaproteobacteria</taxon>
        <taxon>Rhodospirillales</taxon>
        <taxon>Stellaceae</taxon>
        <taxon>Stella</taxon>
    </lineage>
</organism>
<feature type="compositionally biased region" description="Pro residues" evidence="1">
    <location>
        <begin position="88"/>
        <end position="100"/>
    </location>
</feature>
<feature type="compositionally biased region" description="Low complexity" evidence="1">
    <location>
        <begin position="151"/>
        <end position="160"/>
    </location>
</feature>
<feature type="region of interest" description="Disordered" evidence="1">
    <location>
        <begin position="135"/>
        <end position="198"/>
    </location>
</feature>
<evidence type="ECO:0000256" key="1">
    <source>
        <dbReference type="SAM" id="MobiDB-lite"/>
    </source>
</evidence>
<feature type="compositionally biased region" description="Pro residues" evidence="1">
    <location>
        <begin position="228"/>
        <end position="237"/>
    </location>
</feature>
<dbReference type="RefSeq" id="WP_123688475.1">
    <property type="nucleotide sequence ID" value="NZ_AP019700.1"/>
</dbReference>
<proteinExistence type="predicted"/>
<reference evidence="2 3" key="1">
    <citation type="submission" date="2018-11" db="EMBL/GenBank/DDBJ databases">
        <title>Genomic Encyclopedia of Type Strains, Phase IV (KMG-IV): sequencing the most valuable type-strain genomes for metagenomic binning, comparative biology and taxonomic classification.</title>
        <authorList>
            <person name="Goeker M."/>
        </authorList>
    </citation>
    <scope>NUCLEOTIDE SEQUENCE [LARGE SCALE GENOMIC DNA]</scope>
    <source>
        <strain evidence="2 3">DSM 5900</strain>
    </source>
</reference>
<feature type="compositionally biased region" description="Basic and acidic residues" evidence="1">
    <location>
        <begin position="31"/>
        <end position="41"/>
    </location>
</feature>
<evidence type="ECO:0000313" key="2">
    <source>
        <dbReference type="EMBL" id="ROQ01744.1"/>
    </source>
</evidence>
<evidence type="ECO:0000313" key="3">
    <source>
        <dbReference type="Proteomes" id="UP000278222"/>
    </source>
</evidence>
<keyword evidence="3" id="KW-1185">Reference proteome</keyword>
<comment type="caution">
    <text evidence="2">The sequence shown here is derived from an EMBL/GenBank/DDBJ whole genome shotgun (WGS) entry which is preliminary data.</text>
</comment>
<sequence length="420" mass="41916">MAISSNTAKPLVAAGLALAVGACSWFGGDPAPRRPGAETKEPNLASVPEKPQPILSAEQRKALTQDLVRDRENARYSNQEFRIGNVPEAPPPRPAPPRPAARPAAAAAPAPAVAEAPAGAVPAPTLAPPPVTVASEPVAKEETEESPWWWPFGGRSAARPAPAPVAPTGPTVAATPENMQAPVGTMPVTGKPLPQPEAATDMPAPITMAPVPATPPRGAGVPMMGPGGSPPPRPDLPPAAALPAPSVAAPAPTAPMASAAGPGAPLSVPPPLAAATGDSARMAPDAIGAAPPPPPAMAAATAPPPRASASVPAAGRLLASIDFPETGTALPDSGKQALETVEQQHRDRGGRIRVVALTPRGGSGVAGDVMLAAAAAATERANAVMRELVRLGVPEGDIAVSTVPGGTGRDIRRVDTYLDN</sequence>
<dbReference type="EMBL" id="RJKX01000011">
    <property type="protein sequence ID" value="ROQ01744.1"/>
    <property type="molecule type" value="Genomic_DNA"/>
</dbReference>
<name>A0A3N1M2J0_9PROT</name>
<feature type="compositionally biased region" description="Low complexity" evidence="1">
    <location>
        <begin position="238"/>
        <end position="266"/>
    </location>
</feature>
<feature type="compositionally biased region" description="Basic and acidic residues" evidence="1">
    <location>
        <begin position="58"/>
        <end position="74"/>
    </location>
</feature>
<gene>
    <name evidence="2" type="ORF">EDC65_0931</name>
</gene>
<dbReference type="AlphaFoldDB" id="A0A3N1M2J0"/>
<protein>
    <submittedName>
        <fullName evidence="2">Uncharacterized protein</fullName>
    </submittedName>
</protein>